<dbReference type="EMBL" id="CP041217">
    <property type="protein sequence ID" value="QDH20142.1"/>
    <property type="molecule type" value="Genomic_DNA"/>
</dbReference>
<gene>
    <name evidence="1" type="ORF">FFV09_04280</name>
</gene>
<dbReference type="Proteomes" id="UP000316968">
    <property type="component" value="Chromosome"/>
</dbReference>
<name>A0A4Y6UR63_SACBS</name>
<sequence length="357" mass="40469">MEDFMMEFEDLIEQAYDLPNGAAKIALLERAAEIADLAGDAEAGYEAREAIVEAASFGGFPMKAIVAYSWMLGQYDRNPDAFDAHTLHWSYKWVIDDVPSFPDVPAEQIESLLQDLRRRYQAYGAGERTYWYYNFRLAMYMGDLGKAGESLGEFGKLKKDEMSDCSACELDEQVRYLLLTGQDEAAVRKAKPIVDGRESCAHVPHATLPFLLLPLHRLGRTEEAEAMQPKSYRLIRDNLQFTHEFGEHLGYLSIVDPQRGLPLLERHLPQVETHEDPLNRMMFGLNAAALLSKLIRTGEPFVLNLPPSSRFYELADRPDELRANLESEAFGTAAALDRRNGNAYYTEYGRNLLKERG</sequence>
<organism evidence="1 2">
    <name type="scientific">Saccharibacillus brassicae</name>
    <dbReference type="NCBI Taxonomy" id="2583377"/>
    <lineage>
        <taxon>Bacteria</taxon>
        <taxon>Bacillati</taxon>
        <taxon>Bacillota</taxon>
        <taxon>Bacilli</taxon>
        <taxon>Bacillales</taxon>
        <taxon>Paenibacillaceae</taxon>
        <taxon>Saccharibacillus</taxon>
    </lineage>
</organism>
<evidence type="ECO:0000313" key="2">
    <source>
        <dbReference type="Proteomes" id="UP000316968"/>
    </source>
</evidence>
<accession>A0A4Y6UR63</accession>
<evidence type="ECO:0000313" key="1">
    <source>
        <dbReference type="EMBL" id="QDH20142.1"/>
    </source>
</evidence>
<proteinExistence type="predicted"/>
<dbReference type="AlphaFoldDB" id="A0A4Y6UR63"/>
<dbReference type="KEGG" id="saca:FFV09_04280"/>
<dbReference type="RefSeq" id="WP_141446528.1">
    <property type="nucleotide sequence ID" value="NZ_CP041217.1"/>
</dbReference>
<protein>
    <submittedName>
        <fullName evidence="1">Uncharacterized protein</fullName>
    </submittedName>
</protein>
<dbReference type="OrthoDB" id="56388at2"/>
<keyword evidence="2" id="KW-1185">Reference proteome</keyword>
<reference evidence="1 2" key="1">
    <citation type="submission" date="2019-06" db="EMBL/GenBank/DDBJ databases">
        <title>Saccharibacillus brassicae sp. nov., an endophytic bacterium isolated from Chinese cabbage seeds (Brassica pekinensis).</title>
        <authorList>
            <person name="Jiang L."/>
            <person name="Lee J."/>
            <person name="Kim S.W."/>
        </authorList>
    </citation>
    <scope>NUCLEOTIDE SEQUENCE [LARGE SCALE GENOMIC DNA]</scope>
    <source>
        <strain evidence="2">KCTC 43072 / ATSA2</strain>
    </source>
</reference>